<organism evidence="1 2">
    <name type="scientific">Staurois parvus</name>
    <dbReference type="NCBI Taxonomy" id="386267"/>
    <lineage>
        <taxon>Eukaryota</taxon>
        <taxon>Metazoa</taxon>
        <taxon>Chordata</taxon>
        <taxon>Craniata</taxon>
        <taxon>Vertebrata</taxon>
        <taxon>Euteleostomi</taxon>
        <taxon>Amphibia</taxon>
        <taxon>Batrachia</taxon>
        <taxon>Anura</taxon>
        <taxon>Neobatrachia</taxon>
        <taxon>Ranoidea</taxon>
        <taxon>Ranidae</taxon>
        <taxon>Staurois</taxon>
    </lineage>
</organism>
<protein>
    <submittedName>
        <fullName evidence="1">Uncharacterized protein</fullName>
    </submittedName>
</protein>
<sequence length="43" mass="4810">MSSHWNQCSPSATGGIAFLFFWDANAEHVISPDMAPELIIVYR</sequence>
<comment type="caution">
    <text evidence="1">The sequence shown here is derived from an EMBL/GenBank/DDBJ whole genome shotgun (WGS) entry which is preliminary data.</text>
</comment>
<evidence type="ECO:0000313" key="2">
    <source>
        <dbReference type="Proteomes" id="UP001162483"/>
    </source>
</evidence>
<dbReference type="Proteomes" id="UP001162483">
    <property type="component" value="Unassembled WGS sequence"/>
</dbReference>
<reference evidence="1" key="1">
    <citation type="submission" date="2023-05" db="EMBL/GenBank/DDBJ databases">
        <authorList>
            <person name="Stuckert A."/>
        </authorList>
    </citation>
    <scope>NUCLEOTIDE SEQUENCE</scope>
</reference>
<accession>A0ABN9FIP0</accession>
<keyword evidence="2" id="KW-1185">Reference proteome</keyword>
<dbReference type="EMBL" id="CATNWA010016789">
    <property type="protein sequence ID" value="CAI9595411.1"/>
    <property type="molecule type" value="Genomic_DNA"/>
</dbReference>
<name>A0ABN9FIP0_9NEOB</name>
<evidence type="ECO:0000313" key="1">
    <source>
        <dbReference type="EMBL" id="CAI9595411.1"/>
    </source>
</evidence>
<gene>
    <name evidence="1" type="ORF">SPARVUS_LOCUS11885671</name>
</gene>
<proteinExistence type="predicted"/>